<dbReference type="InParanoid" id="A0A0C3DBF4"/>
<dbReference type="Pfam" id="PF02902">
    <property type="entry name" value="Peptidase_C48"/>
    <property type="match status" value="1"/>
</dbReference>
<keyword evidence="3" id="KW-0378">Hydrolase</keyword>
<keyword evidence="6" id="KW-1185">Reference proteome</keyword>
<dbReference type="InterPro" id="IPR003653">
    <property type="entry name" value="Peptidase_C48_C"/>
</dbReference>
<feature type="domain" description="Ubiquitin-like protease family profile" evidence="4">
    <location>
        <begin position="218"/>
        <end position="266"/>
    </location>
</feature>
<dbReference type="OrthoDB" id="3364670at2759"/>
<sequence length="281" mass="31698">MSTICKFNTYCEQLAALHDPAWSIPIPTPLPTKLNDLRNHQALMEDIWISPAAGKIPCWVEDQDHRLSIEVDNLCQWYGNELAAVEPALRIPEKEPGLLEEDAKDDEPTVTATILWELPQNMSLDMTRALPPNQYKIVTSEVAPIQQPGTEGAYRLSFMPEDVVILANPTGCLNNVCINGCIALLFSLIKLPDADHFAVFSTHDLPHIRYNGSDESLWRGTQHTMFWTKDTWILPIHRPSPVGHWVLCITLLPRRELCLFDSLAEEKGWPADVEGVMKLIT</sequence>
<dbReference type="EMBL" id="KN822092">
    <property type="protein sequence ID" value="KIM58045.1"/>
    <property type="molecule type" value="Genomic_DNA"/>
</dbReference>
<keyword evidence="2" id="KW-0645">Protease</keyword>
<dbReference type="GO" id="GO:0019783">
    <property type="term" value="F:ubiquitin-like protein peptidase activity"/>
    <property type="evidence" value="ECO:0007669"/>
    <property type="project" value="UniProtKB-ARBA"/>
</dbReference>
<reference evidence="5 6" key="1">
    <citation type="submission" date="2014-04" db="EMBL/GenBank/DDBJ databases">
        <authorList>
            <consortium name="DOE Joint Genome Institute"/>
            <person name="Kuo A."/>
            <person name="Kohler A."/>
            <person name="Nagy L.G."/>
            <person name="Floudas D."/>
            <person name="Copeland A."/>
            <person name="Barry K.W."/>
            <person name="Cichocki N."/>
            <person name="Veneault-Fourrey C."/>
            <person name="LaButti K."/>
            <person name="Lindquist E.A."/>
            <person name="Lipzen A."/>
            <person name="Lundell T."/>
            <person name="Morin E."/>
            <person name="Murat C."/>
            <person name="Sun H."/>
            <person name="Tunlid A."/>
            <person name="Henrissat B."/>
            <person name="Grigoriev I.V."/>
            <person name="Hibbett D.S."/>
            <person name="Martin F."/>
            <person name="Nordberg H.P."/>
            <person name="Cantor M.N."/>
            <person name="Hua S.X."/>
        </authorList>
    </citation>
    <scope>NUCLEOTIDE SEQUENCE [LARGE SCALE GENOMIC DNA]</scope>
    <source>
        <strain evidence="5 6">Foug A</strain>
    </source>
</reference>
<gene>
    <name evidence="5" type="ORF">SCLCIDRAFT_28416</name>
</gene>
<dbReference type="GO" id="GO:0008234">
    <property type="term" value="F:cysteine-type peptidase activity"/>
    <property type="evidence" value="ECO:0007669"/>
    <property type="project" value="InterPro"/>
</dbReference>
<dbReference type="HOGENOM" id="CLU_041329_1_0_1"/>
<dbReference type="InterPro" id="IPR038765">
    <property type="entry name" value="Papain-like_cys_pep_sf"/>
</dbReference>
<dbReference type="Gene3D" id="3.40.395.10">
    <property type="entry name" value="Adenoviral Proteinase, Chain A"/>
    <property type="match status" value="1"/>
</dbReference>
<dbReference type="SUPFAM" id="SSF54001">
    <property type="entry name" value="Cysteine proteinases"/>
    <property type="match status" value="1"/>
</dbReference>
<organism evidence="5 6">
    <name type="scientific">Scleroderma citrinum Foug A</name>
    <dbReference type="NCBI Taxonomy" id="1036808"/>
    <lineage>
        <taxon>Eukaryota</taxon>
        <taxon>Fungi</taxon>
        <taxon>Dikarya</taxon>
        <taxon>Basidiomycota</taxon>
        <taxon>Agaricomycotina</taxon>
        <taxon>Agaricomycetes</taxon>
        <taxon>Agaricomycetidae</taxon>
        <taxon>Boletales</taxon>
        <taxon>Sclerodermatineae</taxon>
        <taxon>Sclerodermataceae</taxon>
        <taxon>Scleroderma</taxon>
    </lineage>
</organism>
<dbReference type="AlphaFoldDB" id="A0A0C3DBF4"/>
<proteinExistence type="inferred from homology"/>
<comment type="similarity">
    <text evidence="1">Belongs to the peptidase C48 family.</text>
</comment>
<evidence type="ECO:0000313" key="6">
    <source>
        <dbReference type="Proteomes" id="UP000053989"/>
    </source>
</evidence>
<dbReference type="GO" id="GO:0006508">
    <property type="term" value="P:proteolysis"/>
    <property type="evidence" value="ECO:0007669"/>
    <property type="project" value="UniProtKB-KW"/>
</dbReference>
<evidence type="ECO:0000259" key="4">
    <source>
        <dbReference type="Pfam" id="PF02902"/>
    </source>
</evidence>
<name>A0A0C3DBF4_9AGAM</name>
<evidence type="ECO:0000313" key="5">
    <source>
        <dbReference type="EMBL" id="KIM58045.1"/>
    </source>
</evidence>
<accession>A0A0C3DBF4</accession>
<evidence type="ECO:0000256" key="2">
    <source>
        <dbReference type="ARBA" id="ARBA00022670"/>
    </source>
</evidence>
<dbReference type="Proteomes" id="UP000053989">
    <property type="component" value="Unassembled WGS sequence"/>
</dbReference>
<dbReference type="STRING" id="1036808.A0A0C3DBF4"/>
<reference evidence="6" key="2">
    <citation type="submission" date="2015-01" db="EMBL/GenBank/DDBJ databases">
        <title>Evolutionary Origins and Diversification of the Mycorrhizal Mutualists.</title>
        <authorList>
            <consortium name="DOE Joint Genome Institute"/>
            <consortium name="Mycorrhizal Genomics Consortium"/>
            <person name="Kohler A."/>
            <person name="Kuo A."/>
            <person name="Nagy L.G."/>
            <person name="Floudas D."/>
            <person name="Copeland A."/>
            <person name="Barry K.W."/>
            <person name="Cichocki N."/>
            <person name="Veneault-Fourrey C."/>
            <person name="LaButti K."/>
            <person name="Lindquist E.A."/>
            <person name="Lipzen A."/>
            <person name="Lundell T."/>
            <person name="Morin E."/>
            <person name="Murat C."/>
            <person name="Riley R."/>
            <person name="Ohm R."/>
            <person name="Sun H."/>
            <person name="Tunlid A."/>
            <person name="Henrissat B."/>
            <person name="Grigoriev I.V."/>
            <person name="Hibbett D.S."/>
            <person name="Martin F."/>
        </authorList>
    </citation>
    <scope>NUCLEOTIDE SEQUENCE [LARGE SCALE GENOMIC DNA]</scope>
    <source>
        <strain evidence="6">Foug A</strain>
    </source>
</reference>
<evidence type="ECO:0000256" key="3">
    <source>
        <dbReference type="ARBA" id="ARBA00022801"/>
    </source>
</evidence>
<evidence type="ECO:0000256" key="1">
    <source>
        <dbReference type="ARBA" id="ARBA00005234"/>
    </source>
</evidence>
<protein>
    <recommendedName>
        <fullName evidence="4">Ubiquitin-like protease family profile domain-containing protein</fullName>
    </recommendedName>
</protein>